<dbReference type="SUPFAM" id="SSF55729">
    <property type="entry name" value="Acyl-CoA N-acyltransferases (Nat)"/>
    <property type="match status" value="1"/>
</dbReference>
<keyword evidence="10" id="KW-0963">Cytoplasm</keyword>
<dbReference type="Pfam" id="PF00439">
    <property type="entry name" value="Bromodomain"/>
    <property type="match status" value="1"/>
</dbReference>
<dbReference type="InterPro" id="IPR036427">
    <property type="entry name" value="Bromodomain-like_sf"/>
</dbReference>
<name>A0A0N4U3Q8_DRAME</name>
<sequence>MKISARENDLFDLRDWKKLALFTKCAHCRCVGWKRSEHMNLLYCSDNKALNEISMKSTCKTCQHSLDFDSDFAEEHLDLVKKKKDREVRVLIQMACDTWDMHQRILGSENYEAIFHSFKFLMRKLGSTPKQIALSHLGSPPFEPLSIIKIVCNFLVVKNEGRRREIENEIDTASTFLRSINEWNLPVPKSSELSMKDLLNYRIIYARWMQFCSLPREYRSLQRYPVVKSFGRKFLILLLRYYIADLQQRSSFIDEQNAINFATDLNTMLATNDSICDPSVSYALPEGIRIPSPKRGRCLWNTLSGHHSETTSECSEGDDRCNKDSVKLIMMDEEVEGDISEDLMNRIIVRSEILAKKPKPFTHKMDSFELDVARSEASRQEEKDGIISFHVISNNMEANQNPEKIAWLLQLQGLFSTQLPRMPKEYITRLVFDYRHKSLVLVKQGRGVIGGICFRQFYTQDFIEIVFCAITANEQVKGYGTHMMNHLKDYHVGTCHIYHFLTYADEYAIGYFKKQGFSEKIAIEKKKYHGFIKDYEGATLMGCQLHPRVIYTNFALNAKKLNDLFESAVKECFSECGKKHAGIEHIFEQYRGSVVPCAAIPGMEHLSDEDSEPDQDMDHKIKTILQKLRADQAAWPFLKPVDSEEVPEYYDFIKYPMDLKTMTDRYKQKYYVHVRMLERMFIADLRRMLNNCFRFNAPQTLYYKAGCDLAKIANRLTKNAFPKSDIFPEAPEFLPI</sequence>
<evidence type="ECO:0000256" key="12">
    <source>
        <dbReference type="ARBA" id="ARBA00023315"/>
    </source>
</evidence>
<dbReference type="Pfam" id="PF06466">
    <property type="entry name" value="PCAF_N"/>
    <property type="match status" value="1"/>
</dbReference>
<keyword evidence="8" id="KW-0010">Activator</keyword>
<evidence type="ECO:0000256" key="14">
    <source>
        <dbReference type="PROSITE-ProRule" id="PRU00035"/>
    </source>
</evidence>
<dbReference type="InterPro" id="IPR009464">
    <property type="entry name" value="PCAF_N"/>
</dbReference>
<evidence type="ECO:0000256" key="1">
    <source>
        <dbReference type="ARBA" id="ARBA00004123"/>
    </source>
</evidence>
<dbReference type="Proteomes" id="UP000274756">
    <property type="component" value="Unassembled WGS sequence"/>
</dbReference>
<dbReference type="PANTHER" id="PTHR45750">
    <property type="entry name" value="GH11602P"/>
    <property type="match status" value="1"/>
</dbReference>
<dbReference type="GO" id="GO:0005813">
    <property type="term" value="C:centrosome"/>
    <property type="evidence" value="ECO:0007669"/>
    <property type="project" value="UniProtKB-SubCell"/>
</dbReference>
<keyword evidence="7 14" id="KW-0103">Bromodomain</keyword>
<dbReference type="Gene3D" id="3.40.630.30">
    <property type="match status" value="1"/>
</dbReference>
<evidence type="ECO:0000256" key="13">
    <source>
        <dbReference type="ARBA" id="ARBA00048940"/>
    </source>
</evidence>
<evidence type="ECO:0000256" key="9">
    <source>
        <dbReference type="ARBA" id="ARBA00023163"/>
    </source>
</evidence>
<comment type="catalytic activity">
    <reaction evidence="13">
        <text>L-lysyl-[histone] + acetyl-CoA = N(6)-acetyl-L-lysyl-[histone] + CoA + H(+)</text>
        <dbReference type="Rhea" id="RHEA:21992"/>
        <dbReference type="Rhea" id="RHEA-COMP:9845"/>
        <dbReference type="Rhea" id="RHEA-COMP:11338"/>
        <dbReference type="ChEBI" id="CHEBI:15378"/>
        <dbReference type="ChEBI" id="CHEBI:29969"/>
        <dbReference type="ChEBI" id="CHEBI:57287"/>
        <dbReference type="ChEBI" id="CHEBI:57288"/>
        <dbReference type="ChEBI" id="CHEBI:61930"/>
        <dbReference type="EC" id="2.3.1.48"/>
    </reaction>
    <physiologicalReaction direction="left-to-right" evidence="13">
        <dbReference type="Rhea" id="RHEA:21993"/>
    </physiologicalReaction>
</comment>
<evidence type="ECO:0000256" key="11">
    <source>
        <dbReference type="ARBA" id="ARBA00023242"/>
    </source>
</evidence>
<evidence type="ECO:0000256" key="10">
    <source>
        <dbReference type="ARBA" id="ARBA00023212"/>
    </source>
</evidence>
<dbReference type="EMBL" id="UYYG01001153">
    <property type="protein sequence ID" value="VDN55755.1"/>
    <property type="molecule type" value="Genomic_DNA"/>
</dbReference>
<protein>
    <recommendedName>
        <fullName evidence="4">histone acetyltransferase</fullName>
        <ecNumber evidence="4">2.3.1.48</ecNumber>
    </recommendedName>
</protein>
<evidence type="ECO:0000256" key="7">
    <source>
        <dbReference type="ARBA" id="ARBA00023117"/>
    </source>
</evidence>
<dbReference type="SUPFAM" id="SSF47370">
    <property type="entry name" value="Bromodomain"/>
    <property type="match status" value="1"/>
</dbReference>
<dbReference type="PRINTS" id="PR00503">
    <property type="entry name" value="BROMODOMAIN"/>
</dbReference>
<dbReference type="GO" id="GO:0045944">
    <property type="term" value="P:positive regulation of transcription by RNA polymerase II"/>
    <property type="evidence" value="ECO:0007669"/>
    <property type="project" value="TreeGrafter"/>
</dbReference>
<comment type="similarity">
    <text evidence="3">Belongs to the acetyltransferase family. GCN5 subfamily.</text>
</comment>
<dbReference type="PROSITE" id="PS51186">
    <property type="entry name" value="GNAT"/>
    <property type="match status" value="1"/>
</dbReference>
<dbReference type="Proteomes" id="UP000038040">
    <property type="component" value="Unplaced"/>
</dbReference>
<keyword evidence="19" id="KW-1185">Reference proteome</keyword>
<dbReference type="AlphaFoldDB" id="A0A0N4U3Q8"/>
<evidence type="ECO:0000313" key="19">
    <source>
        <dbReference type="Proteomes" id="UP000274756"/>
    </source>
</evidence>
<dbReference type="Gene3D" id="1.20.920.10">
    <property type="entry name" value="Bromodomain-like"/>
    <property type="match status" value="1"/>
</dbReference>
<evidence type="ECO:0000256" key="8">
    <source>
        <dbReference type="ARBA" id="ARBA00023159"/>
    </source>
</evidence>
<evidence type="ECO:0000256" key="2">
    <source>
        <dbReference type="ARBA" id="ARBA00004300"/>
    </source>
</evidence>
<dbReference type="InterPro" id="IPR001487">
    <property type="entry name" value="Bromodomain"/>
</dbReference>
<evidence type="ECO:0000256" key="3">
    <source>
        <dbReference type="ARBA" id="ARBA00008607"/>
    </source>
</evidence>
<keyword evidence="10" id="KW-0206">Cytoskeleton</keyword>
<feature type="domain" description="N-acetyltransferase" evidence="16">
    <location>
        <begin position="396"/>
        <end position="546"/>
    </location>
</feature>
<organism evidence="18 20">
    <name type="scientific">Dracunculus medinensis</name>
    <name type="common">Guinea worm</name>
    <dbReference type="NCBI Taxonomy" id="318479"/>
    <lineage>
        <taxon>Eukaryota</taxon>
        <taxon>Metazoa</taxon>
        <taxon>Ecdysozoa</taxon>
        <taxon>Nematoda</taxon>
        <taxon>Chromadorea</taxon>
        <taxon>Rhabditida</taxon>
        <taxon>Spirurina</taxon>
        <taxon>Dracunculoidea</taxon>
        <taxon>Dracunculidae</taxon>
        <taxon>Dracunculus</taxon>
    </lineage>
</organism>
<dbReference type="EC" id="2.3.1.48" evidence="4"/>
<evidence type="ECO:0000313" key="20">
    <source>
        <dbReference type="WBParaSite" id="DME_0000136801-mRNA-1"/>
    </source>
</evidence>
<evidence type="ECO:0000259" key="15">
    <source>
        <dbReference type="PROSITE" id="PS50014"/>
    </source>
</evidence>
<dbReference type="WBParaSite" id="DME_0000136801-mRNA-1">
    <property type="protein sequence ID" value="DME_0000136801-mRNA-1"/>
    <property type="gene ID" value="DME_0000136801"/>
</dbReference>
<keyword evidence="6" id="KW-0805">Transcription regulation</keyword>
<keyword evidence="5" id="KW-0808">Transferase</keyword>
<dbReference type="GO" id="GO:0043992">
    <property type="term" value="F:histone H3K9 acetyltransferase activity"/>
    <property type="evidence" value="ECO:0007669"/>
    <property type="project" value="UniProtKB-ARBA"/>
</dbReference>
<reference evidence="20" key="1">
    <citation type="submission" date="2017-02" db="UniProtKB">
        <authorList>
            <consortium name="WormBaseParasite"/>
        </authorList>
    </citation>
    <scope>IDENTIFICATION</scope>
</reference>
<keyword evidence="12" id="KW-0012">Acyltransferase</keyword>
<dbReference type="OrthoDB" id="1937912at2759"/>
<dbReference type="GO" id="GO:0140672">
    <property type="term" value="C:ATAC complex"/>
    <property type="evidence" value="ECO:0007669"/>
    <property type="project" value="TreeGrafter"/>
</dbReference>
<keyword evidence="11" id="KW-0539">Nucleus</keyword>
<evidence type="ECO:0000256" key="4">
    <source>
        <dbReference type="ARBA" id="ARBA00013184"/>
    </source>
</evidence>
<dbReference type="PROSITE" id="PS50014">
    <property type="entry name" value="BROMODOMAIN_2"/>
    <property type="match status" value="1"/>
</dbReference>
<dbReference type="STRING" id="318479.A0A0N4U3Q8"/>
<gene>
    <name evidence="17" type="ORF">DME_LOCUS5728</name>
</gene>
<dbReference type="Pfam" id="PF00583">
    <property type="entry name" value="Acetyltransf_1"/>
    <property type="match status" value="1"/>
</dbReference>
<evidence type="ECO:0000259" key="16">
    <source>
        <dbReference type="PROSITE" id="PS51186"/>
    </source>
</evidence>
<evidence type="ECO:0000256" key="5">
    <source>
        <dbReference type="ARBA" id="ARBA00022679"/>
    </source>
</evidence>
<dbReference type="InterPro" id="IPR000182">
    <property type="entry name" value="GNAT_dom"/>
</dbReference>
<dbReference type="InterPro" id="IPR016181">
    <property type="entry name" value="Acyl_CoA_acyltransferase"/>
</dbReference>
<dbReference type="CDD" id="cd04301">
    <property type="entry name" value="NAT_SF"/>
    <property type="match status" value="1"/>
</dbReference>
<dbReference type="PANTHER" id="PTHR45750:SF3">
    <property type="entry name" value="HISTONE ACETYLTRANSFERASE"/>
    <property type="match status" value="1"/>
</dbReference>
<evidence type="ECO:0000313" key="18">
    <source>
        <dbReference type="Proteomes" id="UP000038040"/>
    </source>
</evidence>
<dbReference type="GO" id="GO:0005634">
    <property type="term" value="C:nucleus"/>
    <property type="evidence" value="ECO:0007669"/>
    <property type="project" value="UniProtKB-SubCell"/>
</dbReference>
<accession>A0A0N4U3Q8</accession>
<dbReference type="FunFam" id="3.40.630.30:FF:000004">
    <property type="entry name" value="Histone acetyltransferase KAT2A"/>
    <property type="match status" value="1"/>
</dbReference>
<reference evidence="17 19" key="2">
    <citation type="submission" date="2018-11" db="EMBL/GenBank/DDBJ databases">
        <authorList>
            <consortium name="Pathogen Informatics"/>
        </authorList>
    </citation>
    <scope>NUCLEOTIDE SEQUENCE [LARGE SCALE GENOMIC DNA]</scope>
</reference>
<proteinExistence type="inferred from homology"/>
<dbReference type="InterPro" id="IPR037800">
    <property type="entry name" value="GCN5"/>
</dbReference>
<evidence type="ECO:0000313" key="17">
    <source>
        <dbReference type="EMBL" id="VDN55755.1"/>
    </source>
</evidence>
<keyword evidence="9" id="KW-0804">Transcription</keyword>
<dbReference type="SMART" id="SM00297">
    <property type="entry name" value="BROMO"/>
    <property type="match status" value="1"/>
</dbReference>
<comment type="subcellular location">
    <subcellularLocation>
        <location evidence="2">Cytoplasm</location>
        <location evidence="2">Cytoskeleton</location>
        <location evidence="2">Microtubule organizing center</location>
        <location evidence="2">Centrosome</location>
    </subcellularLocation>
    <subcellularLocation>
        <location evidence="1">Nucleus</location>
    </subcellularLocation>
</comment>
<feature type="domain" description="Bromo" evidence="15">
    <location>
        <begin position="629"/>
        <end position="703"/>
    </location>
</feature>
<evidence type="ECO:0000256" key="6">
    <source>
        <dbReference type="ARBA" id="ARBA00023015"/>
    </source>
</evidence>